<evidence type="ECO:0000256" key="6">
    <source>
        <dbReference type="ARBA" id="ARBA00022741"/>
    </source>
</evidence>
<comment type="subunit">
    <text evidence="12">Homodimer.</text>
</comment>
<feature type="binding site" evidence="12">
    <location>
        <begin position="12"/>
        <end position="14"/>
    </location>
    <ligand>
        <name>substrate</name>
    </ligand>
</feature>
<keyword evidence="10 12" id="KW-0630">Potassium</keyword>
<comment type="caution">
    <text evidence="14">The sequence shown here is derived from an EMBL/GenBank/DDBJ whole genome shotgun (WGS) entry which is preliminary data.</text>
</comment>
<accession>A0A8J4EBE8</accession>
<comment type="similarity">
    <text evidence="12">Belongs to the carbohydrate kinase PfkB family. Ribokinase subfamily.</text>
</comment>
<comment type="subcellular location">
    <subcellularLocation>
        <location evidence="12">Cytoplasm</location>
    </subcellularLocation>
</comment>
<name>A0A8J4EBE8_9ACTN</name>
<keyword evidence="15" id="KW-1185">Reference proteome</keyword>
<dbReference type="PANTHER" id="PTHR10584:SF166">
    <property type="entry name" value="RIBOKINASE"/>
    <property type="match status" value="1"/>
</dbReference>
<keyword evidence="6 12" id="KW-0547">Nucleotide-binding</keyword>
<dbReference type="UniPathway" id="UPA00916">
    <property type="reaction ID" value="UER00889"/>
</dbReference>
<dbReference type="InterPro" id="IPR011877">
    <property type="entry name" value="Ribokinase"/>
</dbReference>
<protein>
    <recommendedName>
        <fullName evidence="3 12">Ribokinase</fullName>
        <shortName evidence="12">RK</shortName>
        <ecNumber evidence="2 12">2.7.1.15</ecNumber>
    </recommendedName>
</protein>
<dbReference type="GO" id="GO:0005829">
    <property type="term" value="C:cytosol"/>
    <property type="evidence" value="ECO:0007669"/>
    <property type="project" value="TreeGrafter"/>
</dbReference>
<comment type="activity regulation">
    <text evidence="12">Activated by a monovalent cation that binds near, but not in, the active site. The most likely occupant of the site in vivo is potassium. Ion binding induces a conformational change that may alter substrate affinity.</text>
</comment>
<evidence type="ECO:0000256" key="5">
    <source>
        <dbReference type="ARBA" id="ARBA00022723"/>
    </source>
</evidence>
<feature type="binding site" evidence="12">
    <location>
        <position position="252"/>
    </location>
    <ligand>
        <name>substrate</name>
    </ligand>
</feature>
<dbReference type="HAMAP" id="MF_01987">
    <property type="entry name" value="Ribokinase"/>
    <property type="match status" value="1"/>
</dbReference>
<dbReference type="InterPro" id="IPR029056">
    <property type="entry name" value="Ribokinase-like"/>
</dbReference>
<comment type="cofactor">
    <cofactor evidence="12">
        <name>Mg(2+)</name>
        <dbReference type="ChEBI" id="CHEBI:18420"/>
    </cofactor>
    <text evidence="12">Requires a divalent cation, most likely magnesium in vivo, as an electrophilic catalyst to aid phosphoryl group transfer. It is the chelate of the metal and the nucleotide that is the actual substrate.</text>
</comment>
<dbReference type="EC" id="2.7.1.15" evidence="2 12"/>
<feature type="binding site" evidence="12">
    <location>
        <begin position="40"/>
        <end position="44"/>
    </location>
    <ligand>
        <name>substrate</name>
    </ligand>
</feature>
<keyword evidence="4 12" id="KW-0808">Transferase</keyword>
<keyword evidence="7 12" id="KW-0418">Kinase</keyword>
<evidence type="ECO:0000256" key="11">
    <source>
        <dbReference type="ARBA" id="ARBA00023277"/>
    </source>
</evidence>
<keyword evidence="11 12" id="KW-0119">Carbohydrate metabolism</keyword>
<comment type="pathway">
    <text evidence="12">Carbohydrate metabolism; D-ribose degradation; D-ribose 5-phosphate from beta-D-ribopyranose: step 2/2.</text>
</comment>
<feature type="binding site" evidence="12">
    <location>
        <begin position="251"/>
        <end position="252"/>
    </location>
    <ligand>
        <name>ATP</name>
        <dbReference type="ChEBI" id="CHEBI:30616"/>
    </ligand>
</feature>
<proteinExistence type="inferred from homology"/>
<feature type="binding site" evidence="12">
    <location>
        <position position="188"/>
    </location>
    <ligand>
        <name>ATP</name>
        <dbReference type="ChEBI" id="CHEBI:30616"/>
    </ligand>
</feature>
<evidence type="ECO:0000256" key="9">
    <source>
        <dbReference type="ARBA" id="ARBA00022842"/>
    </source>
</evidence>
<sequence>MPGELVVLGSLNLDLVLPVGRLPTPGQTVLGGDLRRHGGGKGANQAVAAARLAGAAGFVRLVGRVGDDPDGAFLLADIAAAGVDVSGVVADPGSTTGCALILVDDRGENIIAVAPGANGRLDASDASRAAGPLSAGDTLVCQLEVPVPVVAAAAHAARAAGATVVLNAAPAVTVPADLLSDVDILVVNEPEARALGAADPAALAARTGCAVVVTLGAAGAAVAPAPGVTTTGPVTGVPSHPVDIVDTTGAGDAFVAGLALARHRGADLVEAVRFAVAAGALAVTAHGARGADLSPERVRALLH</sequence>
<keyword evidence="12" id="KW-0963">Cytoplasm</keyword>
<evidence type="ECO:0000259" key="13">
    <source>
        <dbReference type="Pfam" id="PF00294"/>
    </source>
</evidence>
<feature type="binding site" evidence="12">
    <location>
        <position position="246"/>
    </location>
    <ligand>
        <name>K(+)</name>
        <dbReference type="ChEBI" id="CHEBI:29103"/>
    </ligand>
</feature>
<dbReference type="GO" id="GO:0019303">
    <property type="term" value="P:D-ribose catabolic process"/>
    <property type="evidence" value="ECO:0007669"/>
    <property type="project" value="UniProtKB-UniRule"/>
</dbReference>
<keyword evidence="5 12" id="KW-0479">Metal-binding</keyword>
<dbReference type="GO" id="GO:0004747">
    <property type="term" value="F:ribokinase activity"/>
    <property type="evidence" value="ECO:0007669"/>
    <property type="project" value="UniProtKB-UniRule"/>
</dbReference>
<feature type="binding site" evidence="12">
    <location>
        <position position="285"/>
    </location>
    <ligand>
        <name>K(+)</name>
        <dbReference type="ChEBI" id="CHEBI:29103"/>
    </ligand>
</feature>
<evidence type="ECO:0000313" key="15">
    <source>
        <dbReference type="Proteomes" id="UP000635606"/>
    </source>
</evidence>
<dbReference type="PANTHER" id="PTHR10584">
    <property type="entry name" value="SUGAR KINASE"/>
    <property type="match status" value="1"/>
</dbReference>
<comment type="similarity">
    <text evidence="1">Belongs to the carbohydrate kinase pfkB family.</text>
</comment>
<dbReference type="SUPFAM" id="SSF53613">
    <property type="entry name" value="Ribokinase-like"/>
    <property type="match status" value="1"/>
</dbReference>
<keyword evidence="8 12" id="KW-0067">ATP-binding</keyword>
<feature type="binding site" evidence="12">
    <location>
        <begin position="214"/>
        <end position="219"/>
    </location>
    <ligand>
        <name>ATP</name>
        <dbReference type="ChEBI" id="CHEBI:30616"/>
    </ligand>
</feature>
<dbReference type="GO" id="GO:0046872">
    <property type="term" value="F:metal ion binding"/>
    <property type="evidence" value="ECO:0007669"/>
    <property type="project" value="UniProtKB-KW"/>
</dbReference>
<dbReference type="PROSITE" id="PS00584">
    <property type="entry name" value="PFKB_KINASES_2"/>
    <property type="match status" value="1"/>
</dbReference>
<feature type="active site" description="Proton acceptor" evidence="12">
    <location>
        <position position="252"/>
    </location>
</feature>
<evidence type="ECO:0000256" key="4">
    <source>
        <dbReference type="ARBA" id="ARBA00022679"/>
    </source>
</evidence>
<dbReference type="CDD" id="cd01174">
    <property type="entry name" value="ribokinase"/>
    <property type="match status" value="1"/>
</dbReference>
<dbReference type="AlphaFoldDB" id="A0A8J4EBE8"/>
<evidence type="ECO:0000256" key="2">
    <source>
        <dbReference type="ARBA" id="ARBA00012035"/>
    </source>
</evidence>
<keyword evidence="9 12" id="KW-0460">Magnesium</keyword>
<feature type="domain" description="Carbohydrate kinase PfkB" evidence="13">
    <location>
        <begin position="4"/>
        <end position="290"/>
    </location>
</feature>
<gene>
    <name evidence="14" type="primary">rbsK_1</name>
    <name evidence="12" type="synonym">rbsK</name>
    <name evidence="14" type="ORF">Voc01_033000</name>
</gene>
<evidence type="ECO:0000313" key="14">
    <source>
        <dbReference type="EMBL" id="GIJ68383.1"/>
    </source>
</evidence>
<dbReference type="EMBL" id="BOPH01000039">
    <property type="protein sequence ID" value="GIJ68383.1"/>
    <property type="molecule type" value="Genomic_DNA"/>
</dbReference>
<dbReference type="InterPro" id="IPR011611">
    <property type="entry name" value="PfkB_dom"/>
</dbReference>
<evidence type="ECO:0000256" key="3">
    <source>
        <dbReference type="ARBA" id="ARBA00016943"/>
    </source>
</evidence>
<feature type="binding site" evidence="12">
    <location>
        <position position="282"/>
    </location>
    <ligand>
        <name>K(+)</name>
        <dbReference type="ChEBI" id="CHEBI:29103"/>
    </ligand>
</feature>
<feature type="binding site" evidence="12">
    <location>
        <position position="144"/>
    </location>
    <ligand>
        <name>substrate</name>
    </ligand>
</feature>
<evidence type="ECO:0000256" key="7">
    <source>
        <dbReference type="ARBA" id="ARBA00022777"/>
    </source>
</evidence>
<reference evidence="14" key="1">
    <citation type="submission" date="2021-01" db="EMBL/GenBank/DDBJ databases">
        <title>Whole genome shotgun sequence of Virgisporangium ochraceum NBRC 16418.</title>
        <authorList>
            <person name="Komaki H."/>
            <person name="Tamura T."/>
        </authorList>
    </citation>
    <scope>NUCLEOTIDE SEQUENCE</scope>
    <source>
        <strain evidence="14">NBRC 16418</strain>
    </source>
</reference>
<dbReference type="Proteomes" id="UP000635606">
    <property type="component" value="Unassembled WGS sequence"/>
</dbReference>
<feature type="binding site" evidence="12">
    <location>
        <position position="287"/>
    </location>
    <ligand>
        <name>K(+)</name>
        <dbReference type="ChEBI" id="CHEBI:29103"/>
    </ligand>
</feature>
<comment type="caution">
    <text evidence="12">Lacks conserved residue(s) required for the propagation of feature annotation.</text>
</comment>
<evidence type="ECO:0000256" key="12">
    <source>
        <dbReference type="HAMAP-Rule" id="MF_01987"/>
    </source>
</evidence>
<comment type="function">
    <text evidence="12">Catalyzes the phosphorylation of ribose at O-5 in a reaction requiring ATP and magnesium. The resulting D-ribose-5-phosphate can then be used either for sythesis of nucleotides, histidine, and tryptophan, or as a component of the pentose phosphate pathway.</text>
</comment>
<dbReference type="RefSeq" id="WP_203928324.1">
    <property type="nucleotide sequence ID" value="NZ_BOPH01000039.1"/>
</dbReference>
<evidence type="ECO:0000256" key="10">
    <source>
        <dbReference type="ARBA" id="ARBA00022958"/>
    </source>
</evidence>
<comment type="catalytic activity">
    <reaction evidence="12">
        <text>D-ribose + ATP = D-ribose 5-phosphate + ADP + H(+)</text>
        <dbReference type="Rhea" id="RHEA:13697"/>
        <dbReference type="ChEBI" id="CHEBI:15378"/>
        <dbReference type="ChEBI" id="CHEBI:30616"/>
        <dbReference type="ChEBI" id="CHEBI:47013"/>
        <dbReference type="ChEBI" id="CHEBI:78346"/>
        <dbReference type="ChEBI" id="CHEBI:456216"/>
        <dbReference type="EC" id="2.7.1.15"/>
    </reaction>
</comment>
<dbReference type="PRINTS" id="PR00990">
    <property type="entry name" value="RIBOKINASE"/>
</dbReference>
<evidence type="ECO:0000256" key="8">
    <source>
        <dbReference type="ARBA" id="ARBA00022840"/>
    </source>
</evidence>
<dbReference type="InterPro" id="IPR002139">
    <property type="entry name" value="Ribo/fructo_kinase"/>
</dbReference>
<organism evidence="14 15">
    <name type="scientific">Virgisporangium ochraceum</name>
    <dbReference type="NCBI Taxonomy" id="65505"/>
    <lineage>
        <taxon>Bacteria</taxon>
        <taxon>Bacillati</taxon>
        <taxon>Actinomycetota</taxon>
        <taxon>Actinomycetes</taxon>
        <taxon>Micromonosporales</taxon>
        <taxon>Micromonosporaceae</taxon>
        <taxon>Virgisporangium</taxon>
    </lineage>
</organism>
<dbReference type="InterPro" id="IPR002173">
    <property type="entry name" value="Carboh/pur_kinase_PfkB_CS"/>
</dbReference>
<dbReference type="GO" id="GO:0005524">
    <property type="term" value="F:ATP binding"/>
    <property type="evidence" value="ECO:0007669"/>
    <property type="project" value="UniProtKB-UniRule"/>
</dbReference>
<dbReference type="Pfam" id="PF00294">
    <property type="entry name" value="PfkB"/>
    <property type="match status" value="1"/>
</dbReference>
<dbReference type="Gene3D" id="3.40.1190.20">
    <property type="match status" value="1"/>
</dbReference>
<evidence type="ECO:0000256" key="1">
    <source>
        <dbReference type="ARBA" id="ARBA00005380"/>
    </source>
</evidence>
<feature type="binding site" evidence="12">
    <location>
        <position position="248"/>
    </location>
    <ligand>
        <name>K(+)</name>
        <dbReference type="ChEBI" id="CHEBI:29103"/>
    </ligand>
</feature>